<evidence type="ECO:0000256" key="1">
    <source>
        <dbReference type="ARBA" id="ARBA00001954"/>
    </source>
</evidence>
<dbReference type="Proteomes" id="UP000018936">
    <property type="component" value="Unassembled WGS sequence"/>
</dbReference>
<organism evidence="25 26">
    <name type="scientific">Ophiophagus hannah</name>
    <name type="common">King cobra</name>
    <name type="synonym">Naja hannah</name>
    <dbReference type="NCBI Taxonomy" id="8665"/>
    <lineage>
        <taxon>Eukaryota</taxon>
        <taxon>Metazoa</taxon>
        <taxon>Chordata</taxon>
        <taxon>Craniata</taxon>
        <taxon>Vertebrata</taxon>
        <taxon>Euteleostomi</taxon>
        <taxon>Lepidosauria</taxon>
        <taxon>Squamata</taxon>
        <taxon>Bifurcata</taxon>
        <taxon>Unidentata</taxon>
        <taxon>Episquamata</taxon>
        <taxon>Toxicofera</taxon>
        <taxon>Serpentes</taxon>
        <taxon>Colubroidea</taxon>
        <taxon>Elapidae</taxon>
        <taxon>Elapinae</taxon>
        <taxon>Ophiophagus</taxon>
    </lineage>
</organism>
<evidence type="ECO:0000256" key="24">
    <source>
        <dbReference type="RuleBase" id="RU003799"/>
    </source>
</evidence>
<evidence type="ECO:0000256" key="10">
    <source>
        <dbReference type="ARBA" id="ARBA00035797"/>
    </source>
</evidence>
<name>V8N4W6_OPHHA</name>
<comment type="catalytic activity">
    <reaction evidence="23">
        <text>13-cis-lycopene + O2 = 13-cis-10'-apo-lycopenal + (3E,5E)-6,10-dimethylundeca-3,5,9-trien-2-one</text>
        <dbReference type="Rhea" id="RHEA:68448"/>
        <dbReference type="ChEBI" id="CHEBI:15379"/>
        <dbReference type="ChEBI" id="CHEBI:67207"/>
        <dbReference type="ChEBI" id="CHEBI:177907"/>
        <dbReference type="ChEBI" id="CHEBI:177908"/>
    </reaction>
    <physiologicalReaction direction="left-to-right" evidence="23">
        <dbReference type="Rhea" id="RHEA:68449"/>
    </physiologicalReaction>
</comment>
<keyword evidence="26" id="KW-1185">Reference proteome</keyword>
<evidence type="ECO:0000256" key="22">
    <source>
        <dbReference type="ARBA" id="ARBA00049190"/>
    </source>
</evidence>
<evidence type="ECO:0000256" key="5">
    <source>
        <dbReference type="ARBA" id="ARBA00022964"/>
    </source>
</evidence>
<keyword evidence="6" id="KW-0560">Oxidoreductase</keyword>
<evidence type="ECO:0000256" key="19">
    <source>
        <dbReference type="ARBA" id="ARBA00048381"/>
    </source>
</evidence>
<evidence type="ECO:0000256" key="12">
    <source>
        <dbReference type="ARBA" id="ARBA00038847"/>
    </source>
</evidence>
<reference evidence="25 26" key="1">
    <citation type="journal article" date="2013" name="Proc. Natl. Acad. Sci. U.S.A.">
        <title>The king cobra genome reveals dynamic gene evolution and adaptation in the snake venom system.</title>
        <authorList>
            <person name="Vonk F.J."/>
            <person name="Casewell N.R."/>
            <person name="Henkel C.V."/>
            <person name="Heimberg A.M."/>
            <person name="Jansen H.J."/>
            <person name="McCleary R.J."/>
            <person name="Kerkkamp H.M."/>
            <person name="Vos R.A."/>
            <person name="Guerreiro I."/>
            <person name="Calvete J.J."/>
            <person name="Wuster W."/>
            <person name="Woods A.E."/>
            <person name="Logan J.M."/>
            <person name="Harrison R.A."/>
            <person name="Castoe T.A."/>
            <person name="de Koning A.P."/>
            <person name="Pollock D.D."/>
            <person name="Yandell M."/>
            <person name="Calderon D."/>
            <person name="Renjifo C."/>
            <person name="Currier R.B."/>
            <person name="Salgado D."/>
            <person name="Pla D."/>
            <person name="Sanz L."/>
            <person name="Hyder A.S."/>
            <person name="Ribeiro J.M."/>
            <person name="Arntzen J.W."/>
            <person name="van den Thillart G.E."/>
            <person name="Boetzer M."/>
            <person name="Pirovano W."/>
            <person name="Dirks R.P."/>
            <person name="Spaink H.P."/>
            <person name="Duboule D."/>
            <person name="McGlinn E."/>
            <person name="Kini R.M."/>
            <person name="Richardson M.K."/>
        </authorList>
    </citation>
    <scope>NUCLEOTIDE SEQUENCE</scope>
    <source>
        <tissue evidence="25">Blood</tissue>
    </source>
</reference>
<proteinExistence type="inferred from homology"/>
<comment type="catalytic activity">
    <reaction evidence="11">
        <text>(3R,6R)-3-hydroxy-10'-apo-alpha-carotenal + O2 = (3R,6R)-hydroxy-alpha-ionone + 4,9-dimethyldodeca-2,4,6,8,10-pentaenedial</text>
        <dbReference type="Rhea" id="RHEA:68436"/>
        <dbReference type="ChEBI" id="CHEBI:15379"/>
        <dbReference type="ChEBI" id="CHEBI:53171"/>
        <dbReference type="ChEBI" id="CHEBI:177903"/>
        <dbReference type="ChEBI" id="CHEBI:177904"/>
    </reaction>
    <physiologicalReaction direction="left-to-right" evidence="11">
        <dbReference type="Rhea" id="RHEA:68437"/>
    </physiologicalReaction>
</comment>
<dbReference type="AlphaFoldDB" id="V8N4W6"/>
<comment type="cofactor">
    <cofactor evidence="1">
        <name>Fe(2+)</name>
        <dbReference type="ChEBI" id="CHEBI:29033"/>
    </cofactor>
</comment>
<keyword evidence="9" id="KW-0496">Mitochondrion</keyword>
<dbReference type="PANTHER" id="PTHR10543">
    <property type="entry name" value="BETA-CAROTENE DIOXYGENASE"/>
    <property type="match status" value="1"/>
</dbReference>
<evidence type="ECO:0000313" key="25">
    <source>
        <dbReference type="EMBL" id="ETE56582.1"/>
    </source>
</evidence>
<dbReference type="EMBL" id="AZIM01017579">
    <property type="protein sequence ID" value="ETE56582.1"/>
    <property type="molecule type" value="Genomic_DNA"/>
</dbReference>
<evidence type="ECO:0000256" key="17">
    <source>
        <dbReference type="ARBA" id="ARBA00047865"/>
    </source>
</evidence>
<evidence type="ECO:0000256" key="6">
    <source>
        <dbReference type="ARBA" id="ARBA00023002"/>
    </source>
</evidence>
<feature type="non-terminal residue" evidence="25">
    <location>
        <position position="1"/>
    </location>
</feature>
<dbReference type="GO" id="GO:0005739">
    <property type="term" value="C:mitochondrion"/>
    <property type="evidence" value="ECO:0007669"/>
    <property type="project" value="UniProtKB-SubCell"/>
</dbReference>
<evidence type="ECO:0000313" key="26">
    <source>
        <dbReference type="Proteomes" id="UP000018936"/>
    </source>
</evidence>
<evidence type="ECO:0000256" key="23">
    <source>
        <dbReference type="ARBA" id="ARBA00049207"/>
    </source>
</evidence>
<dbReference type="Pfam" id="PF03055">
    <property type="entry name" value="RPE65"/>
    <property type="match status" value="2"/>
</dbReference>
<evidence type="ECO:0000256" key="7">
    <source>
        <dbReference type="ARBA" id="ARBA00023004"/>
    </source>
</evidence>
<keyword evidence="7" id="KW-0408">Iron</keyword>
<evidence type="ECO:0000256" key="8">
    <source>
        <dbReference type="ARBA" id="ARBA00023098"/>
    </source>
</evidence>
<comment type="catalytic activity">
    <reaction evidence="16">
        <text>5-cis-lycopene + O2 = 5-cis-10'-apo-lycopenal + (3E,5E)-6,10-dimethylundeca-3,5,9-trien-2-one</text>
        <dbReference type="Rhea" id="RHEA:68444"/>
        <dbReference type="ChEBI" id="CHEBI:15379"/>
        <dbReference type="ChEBI" id="CHEBI:67207"/>
        <dbReference type="ChEBI" id="CHEBI:177905"/>
        <dbReference type="ChEBI" id="CHEBI:177906"/>
    </reaction>
    <physiologicalReaction direction="left-to-right" evidence="16">
        <dbReference type="Rhea" id="RHEA:68445"/>
    </physiologicalReaction>
</comment>
<evidence type="ECO:0000256" key="4">
    <source>
        <dbReference type="ARBA" id="ARBA00022723"/>
    </source>
</evidence>
<comment type="catalytic activity">
    <reaction evidence="21">
        <text>all-trans-beta-carotene + O2 = beta-ionone + all-trans-10'-apo-beta-carotenal</text>
        <dbReference type="Rhea" id="RHEA:26389"/>
        <dbReference type="ChEBI" id="CHEBI:15379"/>
        <dbReference type="ChEBI" id="CHEBI:17579"/>
        <dbReference type="ChEBI" id="CHEBI:32325"/>
        <dbReference type="ChEBI" id="CHEBI:53153"/>
        <dbReference type="EC" id="1.13.11.71"/>
    </reaction>
    <physiologicalReaction direction="left-to-right" evidence="21">
        <dbReference type="Rhea" id="RHEA:26390"/>
    </physiologicalReaction>
</comment>
<evidence type="ECO:0000256" key="3">
    <source>
        <dbReference type="ARBA" id="ARBA00006787"/>
    </source>
</evidence>
<protein>
    <recommendedName>
        <fullName evidence="13">Carotenoid-cleaving dioxygenase, mitochondrial</fullName>
        <ecNumber evidence="12">1.13.11.71</ecNumber>
    </recommendedName>
</protein>
<evidence type="ECO:0000256" key="21">
    <source>
        <dbReference type="ARBA" id="ARBA00049156"/>
    </source>
</evidence>
<dbReference type="OrthoDB" id="407010at2759"/>
<accession>V8N4W6</accession>
<evidence type="ECO:0000256" key="11">
    <source>
        <dbReference type="ARBA" id="ARBA00036274"/>
    </source>
</evidence>
<dbReference type="GO" id="GO:0003834">
    <property type="term" value="F:beta-carotene 15,15'-dioxygenase activity"/>
    <property type="evidence" value="ECO:0007669"/>
    <property type="project" value="TreeGrafter"/>
</dbReference>
<comment type="catalytic activity">
    <reaction evidence="20">
        <text>lutein + O2 = (3R,6R)-3-hydroxy-10'-apo-alpha-carotenal + (3R)-hydroxy-beta-ionone</text>
        <dbReference type="Rhea" id="RHEA:68432"/>
        <dbReference type="ChEBI" id="CHEBI:15379"/>
        <dbReference type="ChEBI" id="CHEBI:28838"/>
        <dbReference type="ChEBI" id="CHEBI:53173"/>
        <dbReference type="ChEBI" id="CHEBI:177903"/>
    </reaction>
    <physiologicalReaction direction="left-to-right" evidence="20">
        <dbReference type="Rhea" id="RHEA:68433"/>
    </physiologicalReaction>
</comment>
<feature type="non-terminal residue" evidence="25">
    <location>
        <position position="236"/>
    </location>
</feature>
<comment type="caution">
    <text evidence="25">The sequence shown here is derived from an EMBL/GenBank/DDBJ whole genome shotgun (WGS) entry which is preliminary data.</text>
</comment>
<evidence type="ECO:0000256" key="9">
    <source>
        <dbReference type="ARBA" id="ARBA00023128"/>
    </source>
</evidence>
<comment type="catalytic activity">
    <reaction evidence="18">
        <text>all-trans-10'-apo-beta-carotenal + O2 = beta-ionone + 4,9-dimethyldodeca-2,4,6,8,10-pentaenedial</text>
        <dbReference type="Rhea" id="RHEA:68452"/>
        <dbReference type="ChEBI" id="CHEBI:15379"/>
        <dbReference type="ChEBI" id="CHEBI:32325"/>
        <dbReference type="ChEBI" id="CHEBI:53153"/>
        <dbReference type="ChEBI" id="CHEBI:53171"/>
    </reaction>
    <physiologicalReaction direction="left-to-right" evidence="18">
        <dbReference type="Rhea" id="RHEA:68453"/>
    </physiologicalReaction>
</comment>
<sequence>IKSLVPKQKAPVPYSHKKGLECISPLFSTVQETPQAISVNLQGQIPKWLKGKLLRNGPGKFEFGPDKYNHWFDGMALMHKFEIEDGVVKYSSKFLRSDCYLTNSKNNRIMISEFGTLAIPDPCKNIFERFMSKFEWPKETDNCVVNFPVIKGDYFVSTETNQMHKVDLDTLESKEKIWCTPESLHNEDLKEAGGVEFPQINYAHYSGKKYRYFYGCGFGHVVGDRLIKVDTETKEM</sequence>
<comment type="catalytic activity">
    <reaction evidence="17">
        <text>lutein + O2 = (3R,6R)-hydroxy-alpha-ionone + (3R)-3-hydroxy-10'-apo-beta-carotenal</text>
        <dbReference type="Rhea" id="RHEA:68428"/>
        <dbReference type="ChEBI" id="CHEBI:15379"/>
        <dbReference type="ChEBI" id="CHEBI:28838"/>
        <dbReference type="ChEBI" id="CHEBI:177902"/>
        <dbReference type="ChEBI" id="CHEBI:177904"/>
    </reaction>
    <physiologicalReaction direction="left-to-right" evidence="17">
        <dbReference type="Rhea" id="RHEA:68429"/>
    </physiologicalReaction>
</comment>
<evidence type="ECO:0000256" key="16">
    <source>
        <dbReference type="ARBA" id="ARBA00047747"/>
    </source>
</evidence>
<dbReference type="GO" id="GO:0046872">
    <property type="term" value="F:metal ion binding"/>
    <property type="evidence" value="ECO:0007669"/>
    <property type="project" value="UniProtKB-KW"/>
</dbReference>
<comment type="catalytic activity">
    <reaction evidence="15">
        <text>(3R)-3-hydroxy-10'-apo-beta-carotenal + O2 = 4,9-dimethyldodeca-2,4,6,8,10-pentaenedial + (3R)-hydroxy-beta-ionone</text>
        <dbReference type="Rhea" id="RHEA:68424"/>
        <dbReference type="ChEBI" id="CHEBI:15379"/>
        <dbReference type="ChEBI" id="CHEBI:53171"/>
        <dbReference type="ChEBI" id="CHEBI:53173"/>
        <dbReference type="ChEBI" id="CHEBI:177902"/>
    </reaction>
    <physiologicalReaction direction="left-to-right" evidence="15">
        <dbReference type="Rhea" id="RHEA:68425"/>
    </physiologicalReaction>
</comment>
<dbReference type="GO" id="GO:0016121">
    <property type="term" value="P:carotene catabolic process"/>
    <property type="evidence" value="ECO:0007669"/>
    <property type="project" value="TreeGrafter"/>
</dbReference>
<evidence type="ECO:0000256" key="13">
    <source>
        <dbReference type="ARBA" id="ARBA00040536"/>
    </source>
</evidence>
<dbReference type="EC" id="1.13.11.71" evidence="12"/>
<comment type="catalytic activity">
    <reaction evidence="19">
        <text>all-trans-zeaxanthin + 2 O2 = 4,9-dimethyldodeca-2,4,6,8,10-pentaenedial + 2 (3R)-hydroxy-beta-ionone</text>
        <dbReference type="Rhea" id="RHEA:26393"/>
        <dbReference type="ChEBI" id="CHEBI:15379"/>
        <dbReference type="ChEBI" id="CHEBI:27547"/>
        <dbReference type="ChEBI" id="CHEBI:53171"/>
        <dbReference type="ChEBI" id="CHEBI:53173"/>
    </reaction>
    <physiologicalReaction direction="left-to-right" evidence="19">
        <dbReference type="Rhea" id="RHEA:26394"/>
    </physiologicalReaction>
</comment>
<evidence type="ECO:0000256" key="20">
    <source>
        <dbReference type="ARBA" id="ARBA00048862"/>
    </source>
</evidence>
<keyword evidence="5" id="KW-0223">Dioxygenase</keyword>
<dbReference type="PANTHER" id="PTHR10543:SF122">
    <property type="entry name" value="CAROTENOID-CLEAVING DIOXYGENASE, MITOCHONDRIAL"/>
    <property type="match status" value="1"/>
</dbReference>
<dbReference type="InterPro" id="IPR004294">
    <property type="entry name" value="Carotenoid_Oase"/>
</dbReference>
<keyword evidence="8" id="KW-0443">Lipid metabolism</keyword>
<evidence type="ECO:0000256" key="18">
    <source>
        <dbReference type="ARBA" id="ARBA00048043"/>
    </source>
</evidence>
<dbReference type="GO" id="GO:0102076">
    <property type="term" value="F:beta,beta-carotene-9',10'-cleaving oxygenase activity"/>
    <property type="evidence" value="ECO:0007669"/>
    <property type="project" value="UniProtKB-EC"/>
</dbReference>
<evidence type="ECO:0000256" key="15">
    <source>
        <dbReference type="ARBA" id="ARBA00047577"/>
    </source>
</evidence>
<evidence type="ECO:0000256" key="2">
    <source>
        <dbReference type="ARBA" id="ARBA00004173"/>
    </source>
</evidence>
<comment type="subcellular location">
    <subcellularLocation>
        <location evidence="2">Mitochondrion</location>
    </subcellularLocation>
</comment>
<dbReference type="GO" id="GO:0010436">
    <property type="term" value="F:carotenoid dioxygenase activity"/>
    <property type="evidence" value="ECO:0007669"/>
    <property type="project" value="TreeGrafter"/>
</dbReference>
<comment type="similarity">
    <text evidence="3 24">Belongs to the carotenoid oxygenase family.</text>
</comment>
<dbReference type="GO" id="GO:0042574">
    <property type="term" value="P:retinal metabolic process"/>
    <property type="evidence" value="ECO:0007669"/>
    <property type="project" value="TreeGrafter"/>
</dbReference>
<keyword evidence="4" id="KW-0479">Metal-binding</keyword>
<comment type="catalytic activity">
    <reaction evidence="10">
        <text>all-trans-zeaxanthin + O2 = (3R)-3-hydroxy-10'-apo-beta-carotenal + (3R)-hydroxy-beta-ionone</text>
        <dbReference type="Rhea" id="RHEA:68104"/>
        <dbReference type="ChEBI" id="CHEBI:15379"/>
        <dbReference type="ChEBI" id="CHEBI:27547"/>
        <dbReference type="ChEBI" id="CHEBI:53173"/>
        <dbReference type="ChEBI" id="CHEBI:177902"/>
    </reaction>
    <physiologicalReaction direction="left-to-right" evidence="10">
        <dbReference type="Rhea" id="RHEA:68105"/>
    </physiologicalReaction>
</comment>
<gene>
    <name evidence="25" type="primary">BCO2</name>
    <name evidence="25" type="ORF">L345_17707</name>
</gene>
<evidence type="ECO:0000256" key="14">
    <source>
        <dbReference type="ARBA" id="ARBA00045336"/>
    </source>
</evidence>
<comment type="function">
    <text evidence="14">Broad specificity mitochondrial dioxygenase that mediates the asymmetric oxidative cleavage of carotenoids. Cleaves carotenes (pure hydrocarbon carotenoids) such as all-trans-beta-carotene and lycopene as well as xanthophylls (oxygenated carotenoids) such as zeaxanthin, lutein and beta-cryptoxanthin at both the 9,10 and the 9',10' carbon-carbon double bond. Through its function in carotenoids metabolism regulates oxidative stress and the production of important signaling molecules.</text>
</comment>
<comment type="catalytic activity">
    <reaction evidence="22">
        <text>beta-cryptoxanthin + O2 = all-trans-10'-apo-beta-carotenal + (3R)-hydroxy-beta-ionone</text>
        <dbReference type="Rhea" id="RHEA:68440"/>
        <dbReference type="ChEBI" id="CHEBI:10362"/>
        <dbReference type="ChEBI" id="CHEBI:15379"/>
        <dbReference type="ChEBI" id="CHEBI:53153"/>
        <dbReference type="ChEBI" id="CHEBI:53173"/>
    </reaction>
    <physiologicalReaction direction="left-to-right" evidence="22">
        <dbReference type="Rhea" id="RHEA:68441"/>
    </physiologicalReaction>
</comment>